<name>A0ABX5PPJ1_9GAMM</name>
<proteinExistence type="predicted"/>
<dbReference type="RefSeq" id="WP_101054796.1">
    <property type="nucleotide sequence ID" value="NZ_BMXX01000012.1"/>
</dbReference>
<dbReference type="Proteomes" id="UP000247584">
    <property type="component" value="Unassembled WGS sequence"/>
</dbReference>
<protein>
    <recommendedName>
        <fullName evidence="4">EF-hand domain-containing protein</fullName>
    </recommendedName>
</protein>
<comment type="caution">
    <text evidence="2">The sequence shown here is derived from an EMBL/GenBank/DDBJ whole genome shotgun (WGS) entry which is preliminary data.</text>
</comment>
<dbReference type="EMBL" id="QJSY01000011">
    <property type="protein sequence ID" value="PYE58915.1"/>
    <property type="molecule type" value="Genomic_DNA"/>
</dbReference>
<keyword evidence="1" id="KW-0812">Transmembrane</keyword>
<evidence type="ECO:0000313" key="2">
    <source>
        <dbReference type="EMBL" id="PYE58915.1"/>
    </source>
</evidence>
<keyword evidence="1" id="KW-0472">Membrane</keyword>
<gene>
    <name evidence="2" type="ORF">C8J23_111115</name>
</gene>
<feature type="transmembrane region" description="Helical" evidence="1">
    <location>
        <begin position="139"/>
        <end position="160"/>
    </location>
</feature>
<reference evidence="2 3" key="1">
    <citation type="submission" date="2018-06" db="EMBL/GenBank/DDBJ databases">
        <title>Genomic Encyclopedia of Type Strains, Phase III (KMG-III): the genomes of soil and plant-associated and newly described type strains.</title>
        <authorList>
            <person name="Whitman W."/>
        </authorList>
    </citation>
    <scope>NUCLEOTIDE SEQUENCE [LARGE SCALE GENOMIC DNA]</scope>
    <source>
        <strain evidence="2 3">JC5</strain>
    </source>
</reference>
<evidence type="ECO:0008006" key="4">
    <source>
        <dbReference type="Google" id="ProtNLM"/>
    </source>
</evidence>
<evidence type="ECO:0000256" key="1">
    <source>
        <dbReference type="SAM" id="Phobius"/>
    </source>
</evidence>
<keyword evidence="3" id="KW-1185">Reference proteome</keyword>
<sequence>MSNTPYIDNKNRLADVIAAIQVMGTYKFYKLEFSDWADRISGDESQGEYWKRIFEQHPEFFRLDQTRTKASLVWRRNYQKLYDIDKEEKISREEFRGLCSEKKARISRNPLSNSDISTLVTTAINLHSSEIAHKKETRWWIAGTMSLLGVILGVLLKAIIG</sequence>
<organism evidence="2 3">
    <name type="scientific">Shewanella chilikensis</name>
    <dbReference type="NCBI Taxonomy" id="558541"/>
    <lineage>
        <taxon>Bacteria</taxon>
        <taxon>Pseudomonadati</taxon>
        <taxon>Pseudomonadota</taxon>
        <taxon>Gammaproteobacteria</taxon>
        <taxon>Alteromonadales</taxon>
        <taxon>Shewanellaceae</taxon>
        <taxon>Shewanella</taxon>
    </lineage>
</organism>
<evidence type="ECO:0000313" key="3">
    <source>
        <dbReference type="Proteomes" id="UP000247584"/>
    </source>
</evidence>
<accession>A0ABX5PPJ1</accession>
<keyword evidence="1" id="KW-1133">Transmembrane helix</keyword>